<dbReference type="GO" id="GO:0004325">
    <property type="term" value="F:ferrochelatase activity"/>
    <property type="evidence" value="ECO:0007669"/>
    <property type="project" value="UniProtKB-UniRule"/>
</dbReference>
<evidence type="ECO:0000256" key="1">
    <source>
        <dbReference type="ARBA" id="ARBA00004744"/>
    </source>
</evidence>
<dbReference type="InterPro" id="IPR033644">
    <property type="entry name" value="Ferrochelatase_C"/>
</dbReference>
<feature type="binding site" evidence="7">
    <location>
        <position position="261"/>
    </location>
    <ligand>
        <name>Fe(2+)</name>
        <dbReference type="ChEBI" id="CHEBI:29033"/>
    </ligand>
</feature>
<evidence type="ECO:0000313" key="10">
    <source>
        <dbReference type="Proteomes" id="UP000195868"/>
    </source>
</evidence>
<evidence type="ECO:0000256" key="4">
    <source>
        <dbReference type="ARBA" id="ARBA00023239"/>
    </source>
</evidence>
<dbReference type="AlphaFoldDB" id="A0A1Y3UFY7"/>
<dbReference type="CDD" id="cd03411">
    <property type="entry name" value="Ferrochelatase_N"/>
    <property type="match status" value="1"/>
</dbReference>
<keyword evidence="3 7" id="KW-0350">Heme biosynthesis</keyword>
<evidence type="ECO:0000256" key="7">
    <source>
        <dbReference type="HAMAP-Rule" id="MF_00323"/>
    </source>
</evidence>
<feature type="binding site" evidence="7">
    <location>
        <begin position="45"/>
        <end position="46"/>
    </location>
    <ligand>
        <name>Fe-coproporphyrin III</name>
        <dbReference type="ChEBI" id="CHEBI:68438"/>
    </ligand>
</feature>
<feature type="binding site" evidence="7">
    <location>
        <position position="178"/>
    </location>
    <ligand>
        <name>Fe(2+)</name>
        <dbReference type="ChEBI" id="CHEBI:29033"/>
    </ligand>
</feature>
<keyword evidence="5 7" id="KW-0627">Porphyrin biosynthesis</keyword>
<reference evidence="10" key="1">
    <citation type="submission" date="2017-04" db="EMBL/GenBank/DDBJ databases">
        <title>Function of individual gut microbiota members based on whole genome sequencing of pure cultures obtained from chicken caecum.</title>
        <authorList>
            <person name="Medvecky M."/>
            <person name="Cejkova D."/>
            <person name="Polansky O."/>
            <person name="Karasova D."/>
            <person name="Kubasova T."/>
            <person name="Cizek A."/>
            <person name="Rychlik I."/>
        </authorList>
    </citation>
    <scope>NUCLEOTIDE SEQUENCE [LARGE SCALE GENOMIC DNA]</scope>
    <source>
        <strain evidence="10">An71</strain>
    </source>
</reference>
<evidence type="ECO:0000256" key="5">
    <source>
        <dbReference type="ARBA" id="ARBA00023244"/>
    </source>
</evidence>
<proteinExistence type="inferred from homology"/>
<protein>
    <recommendedName>
        <fullName evidence="7">Coproporphyrin III ferrochelatase</fullName>
        <ecNumber evidence="7">4.99.1.9</ecNumber>
    </recommendedName>
</protein>
<dbReference type="HAMAP" id="MF_00323">
    <property type="entry name" value="Ferrochelatase"/>
    <property type="match status" value="1"/>
</dbReference>
<dbReference type="InterPro" id="IPR033659">
    <property type="entry name" value="Ferrochelatase_N"/>
</dbReference>
<dbReference type="EMBL" id="NFHN01000035">
    <property type="protein sequence ID" value="OUN46068.1"/>
    <property type="molecule type" value="Genomic_DNA"/>
</dbReference>
<evidence type="ECO:0000313" key="9">
    <source>
        <dbReference type="EMBL" id="OUN46068.1"/>
    </source>
</evidence>
<dbReference type="Pfam" id="PF00762">
    <property type="entry name" value="Ferrochelatase"/>
    <property type="match status" value="1"/>
</dbReference>
<accession>A0A1Y3UFY7</accession>
<comment type="catalytic activity">
    <reaction evidence="6">
        <text>Fe-coproporphyrin III + 2 H(+) = coproporphyrin III + Fe(2+)</text>
        <dbReference type="Rhea" id="RHEA:49572"/>
        <dbReference type="ChEBI" id="CHEBI:15378"/>
        <dbReference type="ChEBI" id="CHEBI:29033"/>
        <dbReference type="ChEBI" id="CHEBI:68438"/>
        <dbReference type="ChEBI" id="CHEBI:131725"/>
        <dbReference type="EC" id="4.99.1.9"/>
    </reaction>
    <physiologicalReaction direction="right-to-left" evidence="6">
        <dbReference type="Rhea" id="RHEA:49574"/>
    </physiologicalReaction>
</comment>
<keyword evidence="4 7" id="KW-0456">Lyase</keyword>
<sequence length="308" mass="34462">MSNKKAVLLMSYGTPYEISDIMGYYTNIRNHHEPPKPLYDELVSRYKAIGGTSPLAKISDAQAKGLQAQLDQEFPGEYQVFVGYKYIHPFIQDAVKDILAAGIKTIYGIPLAPHYSAFNTGDYHARAKEVLVNHGDVTYVEAKSWWQNDDLIHFWSNQLVALKPQIDQLDTKVILSAHSLPMSIIDGGDSYRDEVEANMRTVVKTAGLTPDQYTIAWQSAGRTEQKWIGPDFVTVAQNLIEQDNIKHIISASVGFINDNLEILYDVDIELKQAIETKGGKLTRLQMPNDDPKLISALKAEVLKLAKAI</sequence>
<dbReference type="Gene3D" id="3.40.50.1400">
    <property type="match status" value="2"/>
</dbReference>
<comment type="subcellular location">
    <subcellularLocation>
        <location evidence="7 8">Cytoplasm</location>
    </subcellularLocation>
</comment>
<dbReference type="PROSITE" id="PS00534">
    <property type="entry name" value="FERROCHELATASE"/>
    <property type="match status" value="1"/>
</dbReference>
<evidence type="ECO:0000256" key="8">
    <source>
        <dbReference type="RuleBase" id="RU000607"/>
    </source>
</evidence>
<comment type="caution">
    <text evidence="9">The sequence shown here is derived from an EMBL/GenBank/DDBJ whole genome shotgun (WGS) entry which is preliminary data.</text>
</comment>
<dbReference type="UniPathway" id="UPA00252"/>
<dbReference type="CDD" id="cd00419">
    <property type="entry name" value="Ferrochelatase_C"/>
    <property type="match status" value="1"/>
</dbReference>
<dbReference type="GO" id="GO:0005737">
    <property type="term" value="C:cytoplasm"/>
    <property type="evidence" value="ECO:0007669"/>
    <property type="project" value="UniProtKB-SubCell"/>
</dbReference>
<gene>
    <name evidence="7" type="primary">cpfC</name>
    <name evidence="9" type="ORF">B5G22_08285</name>
</gene>
<feature type="binding site" evidence="7">
    <location>
        <position position="123"/>
    </location>
    <ligand>
        <name>Fe-coproporphyrin III</name>
        <dbReference type="ChEBI" id="CHEBI:68438"/>
    </ligand>
</feature>
<comment type="similarity">
    <text evidence="7 8">Belongs to the ferrochelatase family.</text>
</comment>
<feature type="binding site" evidence="7">
    <location>
        <position position="29"/>
    </location>
    <ligand>
        <name>Fe-coproporphyrin III</name>
        <dbReference type="ChEBI" id="CHEBI:68438"/>
    </ligand>
</feature>
<dbReference type="EC" id="4.99.1.9" evidence="7"/>
<dbReference type="GO" id="GO:0046872">
    <property type="term" value="F:metal ion binding"/>
    <property type="evidence" value="ECO:0007669"/>
    <property type="project" value="UniProtKB-UniRule"/>
</dbReference>
<organism evidence="9 10">
    <name type="scientific">Limosilactobacillus reuteri</name>
    <name type="common">Lactobacillus reuteri</name>
    <dbReference type="NCBI Taxonomy" id="1598"/>
    <lineage>
        <taxon>Bacteria</taxon>
        <taxon>Bacillati</taxon>
        <taxon>Bacillota</taxon>
        <taxon>Bacilli</taxon>
        <taxon>Lactobacillales</taxon>
        <taxon>Lactobacillaceae</taxon>
        <taxon>Limosilactobacillus</taxon>
    </lineage>
</organism>
<comment type="function">
    <text evidence="7 8">Involved in coproporphyrin-dependent heme b biosynthesis. Catalyzes the insertion of ferrous iron into coproporphyrin III to form Fe-coproporphyrin III.</text>
</comment>
<dbReference type="GO" id="GO:0006783">
    <property type="term" value="P:heme biosynthetic process"/>
    <property type="evidence" value="ECO:0007669"/>
    <property type="project" value="UniProtKB-UniRule"/>
</dbReference>
<dbReference type="RefSeq" id="WP_085678508.1">
    <property type="nucleotide sequence ID" value="NZ_JAQTLB010000001.1"/>
</dbReference>
<dbReference type="SUPFAM" id="SSF53800">
    <property type="entry name" value="Chelatase"/>
    <property type="match status" value="1"/>
</dbReference>
<dbReference type="PANTHER" id="PTHR11108">
    <property type="entry name" value="FERROCHELATASE"/>
    <property type="match status" value="1"/>
</dbReference>
<evidence type="ECO:0000256" key="2">
    <source>
        <dbReference type="ARBA" id="ARBA00023004"/>
    </source>
</evidence>
<evidence type="ECO:0000256" key="6">
    <source>
        <dbReference type="ARBA" id="ARBA00024536"/>
    </source>
</evidence>
<comment type="pathway">
    <text evidence="1 7 8">Porphyrin-containing compound metabolism; protoheme biosynthesis.</text>
</comment>
<keyword evidence="7" id="KW-0479">Metal-binding</keyword>
<keyword evidence="7 8" id="KW-0963">Cytoplasm</keyword>
<keyword evidence="2 7" id="KW-0408">Iron</keyword>
<dbReference type="NCBIfam" id="TIGR00109">
    <property type="entry name" value="hemH"/>
    <property type="match status" value="1"/>
</dbReference>
<dbReference type="PANTHER" id="PTHR11108:SF1">
    <property type="entry name" value="FERROCHELATASE, MITOCHONDRIAL"/>
    <property type="match status" value="1"/>
</dbReference>
<dbReference type="Proteomes" id="UP000195868">
    <property type="component" value="Unassembled WGS sequence"/>
</dbReference>
<name>A0A1Y3UFY7_LIMRT</name>
<evidence type="ECO:0000256" key="3">
    <source>
        <dbReference type="ARBA" id="ARBA00023133"/>
    </source>
</evidence>
<feature type="binding site" evidence="7">
    <location>
        <position position="53"/>
    </location>
    <ligand>
        <name>Fe-coproporphyrin III</name>
        <dbReference type="ChEBI" id="CHEBI:68438"/>
    </ligand>
</feature>
<dbReference type="InterPro" id="IPR019772">
    <property type="entry name" value="Ferrochelatase_AS"/>
</dbReference>
<feature type="binding site" description="axial binding residue" evidence="7">
    <location>
        <position position="12"/>
    </location>
    <ligand>
        <name>Fe-coproporphyrin III</name>
        <dbReference type="ChEBI" id="CHEBI:68438"/>
    </ligand>
    <ligandPart>
        <name>Fe</name>
        <dbReference type="ChEBI" id="CHEBI:18248"/>
    </ligandPart>
</feature>
<dbReference type="InterPro" id="IPR001015">
    <property type="entry name" value="Ferrochelatase"/>
</dbReference>